<sequence length="384" mass="41278">MVSSTIGLWLLTAGIVSAKTCYNTTIEVPVSSRNAVFNGIKTPVTNQDATAFALNATRQGGNFTETALTGYATVSGHYNISAQYCVPNKPTSDGVNLQILTHGVGFDKTYWDLPFNNYNYSYVDYALSRGYHTLSYDRLGLGNSSHGEPKNEIQSFLEVEALAQITRLIRNGSVPGINQKPSKVIHVGHSFGSAQTYALSAKYPDLSDALVLTGFSLNASYNSLFLAGANFQQARLNRAVVDRKTSNYSLGYLTNANSGNNEYLFFYPEHFDPKILAFAEQTKQPVTVGELLTIASVPSGSEFTGPVFVIDGANDLPFCGGDCTATGGTATSIAAGVKLAFPSTKAFSAYIQPNTGHGLNLHYNATAGYKQIADFLQQHGFGKK</sequence>
<feature type="chain" id="PRO_5040879127" description="AB hydrolase-1 domain-containing protein" evidence="1">
    <location>
        <begin position="19"/>
        <end position="384"/>
    </location>
</feature>
<protein>
    <recommendedName>
        <fullName evidence="2">AB hydrolase-1 domain-containing protein</fullName>
    </recommendedName>
</protein>
<evidence type="ECO:0000259" key="2">
    <source>
        <dbReference type="Pfam" id="PF12697"/>
    </source>
</evidence>
<evidence type="ECO:0000313" key="4">
    <source>
        <dbReference type="Proteomes" id="UP001149165"/>
    </source>
</evidence>
<dbReference type="OrthoDB" id="190201at2759"/>
<dbReference type="InterPro" id="IPR000073">
    <property type="entry name" value="AB_hydrolase_1"/>
</dbReference>
<dbReference type="SUPFAM" id="SSF53474">
    <property type="entry name" value="alpha/beta-Hydrolases"/>
    <property type="match status" value="1"/>
</dbReference>
<dbReference type="Proteomes" id="UP001149165">
    <property type="component" value="Unassembled WGS sequence"/>
</dbReference>
<organism evidence="3 4">
    <name type="scientific">Penicillium angulare</name>
    <dbReference type="NCBI Taxonomy" id="116970"/>
    <lineage>
        <taxon>Eukaryota</taxon>
        <taxon>Fungi</taxon>
        <taxon>Dikarya</taxon>
        <taxon>Ascomycota</taxon>
        <taxon>Pezizomycotina</taxon>
        <taxon>Eurotiomycetes</taxon>
        <taxon>Eurotiomycetidae</taxon>
        <taxon>Eurotiales</taxon>
        <taxon>Aspergillaceae</taxon>
        <taxon>Penicillium</taxon>
    </lineage>
</organism>
<dbReference type="PANTHER" id="PTHR42886">
    <property type="entry name" value="RE40534P-RELATED"/>
    <property type="match status" value="1"/>
</dbReference>
<feature type="signal peptide" evidence="1">
    <location>
        <begin position="1"/>
        <end position="18"/>
    </location>
</feature>
<keyword evidence="1" id="KW-0732">Signal</keyword>
<dbReference type="Gene3D" id="3.40.50.1820">
    <property type="entry name" value="alpha/beta hydrolase"/>
    <property type="match status" value="1"/>
</dbReference>
<dbReference type="PANTHER" id="PTHR42886:SF87">
    <property type="entry name" value="AB HYDROLASE-1 DOMAIN-CONTAINING PROTEIN"/>
    <property type="match status" value="1"/>
</dbReference>
<comment type="caution">
    <text evidence="3">The sequence shown here is derived from an EMBL/GenBank/DDBJ whole genome shotgun (WGS) entry which is preliminary data.</text>
</comment>
<proteinExistence type="predicted"/>
<evidence type="ECO:0000256" key="1">
    <source>
        <dbReference type="SAM" id="SignalP"/>
    </source>
</evidence>
<dbReference type="AlphaFoldDB" id="A0A9W9FHI5"/>
<feature type="domain" description="AB hydrolase-1" evidence="2">
    <location>
        <begin position="99"/>
        <end position="362"/>
    </location>
</feature>
<evidence type="ECO:0000313" key="3">
    <source>
        <dbReference type="EMBL" id="KAJ5100302.1"/>
    </source>
</evidence>
<keyword evidence="4" id="KW-1185">Reference proteome</keyword>
<dbReference type="EMBL" id="JAPQKH010000004">
    <property type="protein sequence ID" value="KAJ5100302.1"/>
    <property type="molecule type" value="Genomic_DNA"/>
</dbReference>
<reference evidence="3" key="2">
    <citation type="journal article" date="2023" name="IMA Fungus">
        <title>Comparative genomic study of the Penicillium genus elucidates a diverse pangenome and 15 lateral gene transfer events.</title>
        <authorList>
            <person name="Petersen C."/>
            <person name="Sorensen T."/>
            <person name="Nielsen M.R."/>
            <person name="Sondergaard T.E."/>
            <person name="Sorensen J.L."/>
            <person name="Fitzpatrick D.A."/>
            <person name="Frisvad J.C."/>
            <person name="Nielsen K.L."/>
        </authorList>
    </citation>
    <scope>NUCLEOTIDE SEQUENCE</scope>
    <source>
        <strain evidence="3">IBT 30069</strain>
    </source>
</reference>
<accession>A0A9W9FHI5</accession>
<reference evidence="3" key="1">
    <citation type="submission" date="2022-11" db="EMBL/GenBank/DDBJ databases">
        <authorList>
            <person name="Petersen C."/>
        </authorList>
    </citation>
    <scope>NUCLEOTIDE SEQUENCE</scope>
    <source>
        <strain evidence="3">IBT 30069</strain>
    </source>
</reference>
<dbReference type="Pfam" id="PF12697">
    <property type="entry name" value="Abhydrolase_6"/>
    <property type="match status" value="1"/>
</dbReference>
<name>A0A9W9FHI5_9EURO</name>
<gene>
    <name evidence="3" type="ORF">N7456_006354</name>
</gene>
<dbReference type="GO" id="GO:0017000">
    <property type="term" value="P:antibiotic biosynthetic process"/>
    <property type="evidence" value="ECO:0007669"/>
    <property type="project" value="UniProtKB-ARBA"/>
</dbReference>
<dbReference type="InterPro" id="IPR029058">
    <property type="entry name" value="AB_hydrolase_fold"/>
</dbReference>
<dbReference type="GO" id="GO:0072330">
    <property type="term" value="P:monocarboxylic acid biosynthetic process"/>
    <property type="evidence" value="ECO:0007669"/>
    <property type="project" value="UniProtKB-ARBA"/>
</dbReference>